<dbReference type="Gene3D" id="3.90.1170.40">
    <property type="entry name" value="Molybdopterin biosynthesis MoaE subunit"/>
    <property type="match status" value="1"/>
</dbReference>
<dbReference type="Proteomes" id="UP000627538">
    <property type="component" value="Unassembled WGS sequence"/>
</dbReference>
<dbReference type="InterPro" id="IPR003448">
    <property type="entry name" value="Mopterin_biosynth_MoaE"/>
</dbReference>
<dbReference type="CDD" id="cd00756">
    <property type="entry name" value="MoaE"/>
    <property type="match status" value="1"/>
</dbReference>
<keyword evidence="2" id="KW-1185">Reference proteome</keyword>
<dbReference type="InterPro" id="IPR036563">
    <property type="entry name" value="MoaE_sf"/>
</dbReference>
<proteinExistence type="predicted"/>
<dbReference type="PANTHER" id="PTHR23404">
    <property type="entry name" value="MOLYBDOPTERIN SYNTHASE RELATED"/>
    <property type="match status" value="1"/>
</dbReference>
<gene>
    <name evidence="1" type="ORF">H8R10_02250</name>
</gene>
<dbReference type="Pfam" id="PF02391">
    <property type="entry name" value="MoaE"/>
    <property type="match status" value="1"/>
</dbReference>
<reference evidence="1 2" key="1">
    <citation type="submission" date="2020-08" db="EMBL/GenBank/DDBJ databases">
        <title>Winkia gen. nov., sp. nov., isolated from faeces of the Anser albifrons in China.</title>
        <authorList>
            <person name="Liu Q."/>
        </authorList>
    </citation>
    <scope>NUCLEOTIDE SEQUENCE [LARGE SCALE GENOMIC DNA]</scope>
    <source>
        <strain evidence="1 2">C62</strain>
    </source>
</reference>
<sequence length="135" mass="14363">MPRITTGITDEPLPDPDELAPECGARVEFRGVVRRLDEGRDVTHIVYDAHPDAADFLAEVVANAVGDAEVTDVTVLHRIGHLAIGDVALLVVVDAPHRGPAFALAPALVDALKAGVPIWKDQHFADGTHAWSALP</sequence>
<accession>A0A8I0G741</accession>
<comment type="caution">
    <text evidence="1">The sequence shown here is derived from an EMBL/GenBank/DDBJ whole genome shotgun (WGS) entry which is preliminary data.</text>
</comment>
<dbReference type="AlphaFoldDB" id="A0A8I0G741"/>
<organism evidence="1 2">
    <name type="scientific">Nanchangia anserum</name>
    <dbReference type="NCBI Taxonomy" id="2692125"/>
    <lineage>
        <taxon>Bacteria</taxon>
        <taxon>Bacillati</taxon>
        <taxon>Actinomycetota</taxon>
        <taxon>Actinomycetes</taxon>
        <taxon>Actinomycetales</taxon>
        <taxon>Actinomycetaceae</taxon>
        <taxon>Nanchangia</taxon>
    </lineage>
</organism>
<dbReference type="EMBL" id="JACRUO010000001">
    <property type="protein sequence ID" value="MBD3689055.1"/>
    <property type="molecule type" value="Genomic_DNA"/>
</dbReference>
<protein>
    <submittedName>
        <fullName evidence="1">Molybdenum cofactor biosynthesis protein MoaE</fullName>
    </submittedName>
</protein>
<dbReference type="SUPFAM" id="SSF54690">
    <property type="entry name" value="Molybdopterin synthase subunit MoaE"/>
    <property type="match status" value="1"/>
</dbReference>
<dbReference type="GO" id="GO:0006777">
    <property type="term" value="P:Mo-molybdopterin cofactor biosynthetic process"/>
    <property type="evidence" value="ECO:0007669"/>
    <property type="project" value="InterPro"/>
</dbReference>
<evidence type="ECO:0000313" key="2">
    <source>
        <dbReference type="Proteomes" id="UP000627538"/>
    </source>
</evidence>
<evidence type="ECO:0000313" key="1">
    <source>
        <dbReference type="EMBL" id="MBD3689055.1"/>
    </source>
</evidence>
<dbReference type="RefSeq" id="WP_191071133.1">
    <property type="nucleotide sequence ID" value="NZ_CP060506.1"/>
</dbReference>
<name>A0A8I0G741_9ACTO</name>